<organism evidence="1 2">
    <name type="scientific">Mycena sanguinolenta</name>
    <dbReference type="NCBI Taxonomy" id="230812"/>
    <lineage>
        <taxon>Eukaryota</taxon>
        <taxon>Fungi</taxon>
        <taxon>Dikarya</taxon>
        <taxon>Basidiomycota</taxon>
        <taxon>Agaricomycotina</taxon>
        <taxon>Agaricomycetes</taxon>
        <taxon>Agaricomycetidae</taxon>
        <taxon>Agaricales</taxon>
        <taxon>Marasmiineae</taxon>
        <taxon>Mycenaceae</taxon>
        <taxon>Mycena</taxon>
    </lineage>
</organism>
<proteinExistence type="predicted"/>
<protein>
    <submittedName>
        <fullName evidence="1">Epimerase domain-containing protein</fullName>
    </submittedName>
</protein>
<evidence type="ECO:0000313" key="1">
    <source>
        <dbReference type="EMBL" id="KAF7358869.1"/>
    </source>
</evidence>
<dbReference type="EMBL" id="JACAZH010000009">
    <property type="protein sequence ID" value="KAF7358869.1"/>
    <property type="molecule type" value="Genomic_DNA"/>
</dbReference>
<keyword evidence="2" id="KW-1185">Reference proteome</keyword>
<dbReference type="OrthoDB" id="2871679at2759"/>
<dbReference type="Proteomes" id="UP000623467">
    <property type="component" value="Unassembled WGS sequence"/>
</dbReference>
<evidence type="ECO:0000313" key="2">
    <source>
        <dbReference type="Proteomes" id="UP000623467"/>
    </source>
</evidence>
<name>A0A8H7D1S9_9AGAR</name>
<reference evidence="1" key="1">
    <citation type="submission" date="2020-05" db="EMBL/GenBank/DDBJ databases">
        <title>Mycena genomes resolve the evolution of fungal bioluminescence.</title>
        <authorList>
            <person name="Tsai I.J."/>
        </authorList>
    </citation>
    <scope>NUCLEOTIDE SEQUENCE</scope>
    <source>
        <strain evidence="1">160909Yilan</strain>
    </source>
</reference>
<gene>
    <name evidence="1" type="ORF">MSAN_01227000</name>
</gene>
<comment type="caution">
    <text evidence="1">The sequence shown here is derived from an EMBL/GenBank/DDBJ whole genome shotgun (WGS) entry which is preliminary data.</text>
</comment>
<sequence>MVSTQRSTRTCSALVPPHDHRCPQPTEPQHRWCGRHHQAERKHYRSYKRPSDELDNCPMRIDLEEIQKCSKLEMLKELAEIYRERLNLYAKVIQGRKYHHDRFYAGGDSEHLFHLSKLAIDKEETEVALLAVNQRHDELCGVTSSDPQDLDADKVTAILGWDAPPVVNIPAATDPYTDQYEEEERRERALLIQQLFAFRRAALLHGEETRLEFIDYMERLIILAILQRSGMRTLLSDGVTDVEEFLTQDIITLDELKQIYVAVHLMTPQQVFSAINDAFRSAEEPHEMVLGRRIYAEESTGEICLAAWDLFEDVMPCRHCALQGCQRLEEWTKIDRLATLSLRFMNWQPENVGSFSRADMLFHLTGVFAERKWERYSPRPFRSPKKDGPWCQIERPAGLYLKFSLENSDTYHRFLHVIQRLTNHFSVLSWAPAFTEDSSTLIPRAATELCASRRRTAWTIEDLPNAAWEDTDTLHEREARDLHKNSRDPLVLHMIVLDRTGGDLARLKDNLAVAFLYAEQLRTVTPRGFVAGEMRKLLDAWAAPDWGVAQAGLLGIACGAIKVGGESFRQFQERCVGLVETLADANLVMCWGSKKRKRKQRNAAQCWAKWKKRLDRMACSRDFFYLGTEEGQTHLREKLGRTISPAEGALVKYDEDISREVFRRAFDRSEAVERMLPPRSLVMDWDGEVEFPEEINDAFSFMRQGFIEETLATIVEVQNELPSPTG</sequence>
<accession>A0A8H7D1S9</accession>
<dbReference type="AlphaFoldDB" id="A0A8H7D1S9"/>